<evidence type="ECO:0000313" key="3">
    <source>
        <dbReference type="Proteomes" id="UP000325440"/>
    </source>
</evidence>
<dbReference type="InterPro" id="IPR005135">
    <property type="entry name" value="Endo/exonuclease/phosphatase"/>
</dbReference>
<feature type="domain" description="Endonuclease/exonuclease/phosphatase" evidence="1">
    <location>
        <begin position="140"/>
        <end position="221"/>
    </location>
</feature>
<dbReference type="Pfam" id="PF14529">
    <property type="entry name" value="Exo_endo_phos_2"/>
    <property type="match status" value="1"/>
</dbReference>
<dbReference type="EMBL" id="CABPRJ010000962">
    <property type="protein sequence ID" value="VVC32987.1"/>
    <property type="molecule type" value="Genomic_DNA"/>
</dbReference>
<proteinExistence type="predicted"/>
<keyword evidence="2" id="KW-0255">Endonuclease</keyword>
<keyword evidence="2" id="KW-0269">Exonuclease</keyword>
<organism evidence="2 3">
    <name type="scientific">Cinara cedri</name>
    <dbReference type="NCBI Taxonomy" id="506608"/>
    <lineage>
        <taxon>Eukaryota</taxon>
        <taxon>Metazoa</taxon>
        <taxon>Ecdysozoa</taxon>
        <taxon>Arthropoda</taxon>
        <taxon>Hexapoda</taxon>
        <taxon>Insecta</taxon>
        <taxon>Pterygota</taxon>
        <taxon>Neoptera</taxon>
        <taxon>Paraneoptera</taxon>
        <taxon>Hemiptera</taxon>
        <taxon>Sternorrhyncha</taxon>
        <taxon>Aphidomorpha</taxon>
        <taxon>Aphidoidea</taxon>
        <taxon>Aphididae</taxon>
        <taxon>Lachninae</taxon>
        <taxon>Cinara</taxon>
    </lineage>
</organism>
<sequence length="534" mass="60550">MLNSATNIILWNANGLPQHKHELHNFLIQNNIHVAYITETHLTKTLKLKLPGYSAIIIATNLVHNLHSINPQTNLQAVSIQISLNHVPLTLASVYCSPNKKIITQDFAQLFISLGNNFIAGGDFNSKHPVWGCRSTSPRGGDFNSKHPVWGCRSTSPRGKILHKTITDHNWSHLVPTGPTYWPTHINRHPDILDFFIYSLPSNLPLAISNIMDLSSDHTPVKLVIDGVTNQIPIRSFLISSPINWTHYKKYLSDNTKLGIPLKTAIDIEQASVTFVEMIQSAAKLSSRPCNNYSTTSKTILDKYPLPGHINVLIRQKRKARVKWKITGYSNDKRIFNNLNNKLKRQLRNHKNQFYDNYISNLNPTNGALWNATKKILRHIEPTPPIRRPDNSKITEDVEKSNVFAEHLATVFKPNTIQTNPQHSARVFEFLDSPLPVSMSAKPTTPNEVFFYIKHLKTSKAPGHDLITTPLLKQLPPKPIILLSYKFNSILRFSYMTSIWKHAQITKLYPISNLALNLNTPQSTNCIESFIISH</sequence>
<dbReference type="PANTHER" id="PTHR33273">
    <property type="entry name" value="DOMAIN-CONTAINING PROTEIN, PUTATIVE-RELATED"/>
    <property type="match status" value="1"/>
</dbReference>
<dbReference type="GO" id="GO:0004527">
    <property type="term" value="F:exonuclease activity"/>
    <property type="evidence" value="ECO:0007669"/>
    <property type="project" value="UniProtKB-KW"/>
</dbReference>
<name>A0A5E4MSR8_9HEMI</name>
<reference evidence="2 3" key="1">
    <citation type="submission" date="2019-08" db="EMBL/GenBank/DDBJ databases">
        <authorList>
            <person name="Alioto T."/>
            <person name="Alioto T."/>
            <person name="Gomez Garrido J."/>
        </authorList>
    </citation>
    <scope>NUCLEOTIDE SEQUENCE [LARGE SCALE GENOMIC DNA]</scope>
</reference>
<dbReference type="SUPFAM" id="SSF56219">
    <property type="entry name" value="DNase I-like"/>
    <property type="match status" value="2"/>
</dbReference>
<dbReference type="GO" id="GO:0004519">
    <property type="term" value="F:endonuclease activity"/>
    <property type="evidence" value="ECO:0007669"/>
    <property type="project" value="UniProtKB-KW"/>
</dbReference>
<evidence type="ECO:0000313" key="2">
    <source>
        <dbReference type="EMBL" id="VVC32987.1"/>
    </source>
</evidence>
<keyword evidence="3" id="KW-1185">Reference proteome</keyword>
<keyword evidence="2" id="KW-0378">Hydrolase</keyword>
<dbReference type="Proteomes" id="UP000325440">
    <property type="component" value="Unassembled WGS sequence"/>
</dbReference>
<keyword evidence="2" id="KW-0540">Nuclease</keyword>
<evidence type="ECO:0000259" key="1">
    <source>
        <dbReference type="Pfam" id="PF14529"/>
    </source>
</evidence>
<dbReference type="PANTHER" id="PTHR33273:SF2">
    <property type="entry name" value="ENDONUCLEASE_EXONUCLEASE_PHOSPHATASE DOMAIN-CONTAINING PROTEIN"/>
    <property type="match status" value="1"/>
</dbReference>
<protein>
    <submittedName>
        <fullName evidence="2">Endonuclease/exonuclease/phosphatase</fullName>
    </submittedName>
</protein>
<dbReference type="AlphaFoldDB" id="A0A5E4MSR8"/>
<accession>A0A5E4MSR8</accession>
<dbReference type="Gene3D" id="3.60.10.10">
    <property type="entry name" value="Endonuclease/exonuclease/phosphatase"/>
    <property type="match status" value="2"/>
</dbReference>
<gene>
    <name evidence="2" type="ORF">CINCED_3A019360</name>
</gene>
<dbReference type="OrthoDB" id="6768810at2759"/>
<dbReference type="InterPro" id="IPR036691">
    <property type="entry name" value="Endo/exonu/phosph_ase_sf"/>
</dbReference>